<protein>
    <submittedName>
        <fullName evidence="1">Integrase</fullName>
    </submittedName>
</protein>
<comment type="caution">
    <text evidence="1">The sequence shown here is derived from an EMBL/GenBank/DDBJ whole genome shotgun (WGS) entry which is preliminary data.</text>
</comment>
<proteinExistence type="predicted"/>
<dbReference type="AlphaFoldDB" id="A0A502ICB6"/>
<dbReference type="Proteomes" id="UP000320914">
    <property type="component" value="Unassembled WGS sequence"/>
</dbReference>
<dbReference type="RefSeq" id="WP_140678803.1">
    <property type="nucleotide sequence ID" value="NZ_RCZA01000005.1"/>
</dbReference>
<reference evidence="1 2" key="1">
    <citation type="journal article" date="2019" name="Environ. Microbiol.">
        <title>Species interactions and distinct microbial communities in high Arctic permafrost affected cryosols are associated with the CH4 and CO2 gas fluxes.</title>
        <authorList>
            <person name="Altshuler I."/>
            <person name="Hamel J."/>
            <person name="Turney S."/>
            <person name="Magnuson E."/>
            <person name="Levesque R."/>
            <person name="Greer C."/>
            <person name="Whyte L.G."/>
        </authorList>
    </citation>
    <scope>NUCLEOTIDE SEQUENCE [LARGE SCALE GENOMIC DNA]</scope>
    <source>
        <strain evidence="1 2">OWC5</strain>
    </source>
</reference>
<accession>A0A502ICB6</accession>
<evidence type="ECO:0000313" key="2">
    <source>
        <dbReference type="Proteomes" id="UP000320914"/>
    </source>
</evidence>
<gene>
    <name evidence="1" type="ORF">EAH74_12645</name>
</gene>
<evidence type="ECO:0000313" key="1">
    <source>
        <dbReference type="EMBL" id="TPG83744.1"/>
    </source>
</evidence>
<organism evidence="1 2">
    <name type="scientific">Pseudomonas mandelii</name>
    <dbReference type="NCBI Taxonomy" id="75612"/>
    <lineage>
        <taxon>Bacteria</taxon>
        <taxon>Pseudomonadati</taxon>
        <taxon>Pseudomonadota</taxon>
        <taxon>Gammaproteobacteria</taxon>
        <taxon>Pseudomonadales</taxon>
        <taxon>Pseudomonadaceae</taxon>
        <taxon>Pseudomonas</taxon>
    </lineage>
</organism>
<name>A0A502ICB6_9PSED</name>
<dbReference type="EMBL" id="RCZA01000005">
    <property type="protein sequence ID" value="TPG83744.1"/>
    <property type="molecule type" value="Genomic_DNA"/>
</dbReference>
<sequence length="378" mass="43564">MTRPFIPFPIFPSYDHWQPNQVKRFPVNAYVSARLNEVDELCLPFINAWYADRYLNWIAHSWSPQTPHLQYYKTINGLEKMLNWSFANNLSLLDWTDADFRDYVGFIQSPGSDWASPSIQPRFLVSPGKNYHDYPINPEWKLFHSTRATKSSDAIDRNVWKREIRSVTQFMDFYLKDVSAMRPNVAAAKLDWLFFKEPQARGTISDVVLEWIFETLPNLLSPHNSHLIEMYLTIARHTVRPMWQVLGTASSPGRIDQFMRNERGNWLESHPKNGSAVPLPPAFSRTFDRYLVYLNIDASQPLPALSLFPREDSLGVHDLKGLWLITCSIRQNLADMALASDNPDIVEVASEIRRLTTALVSNRPVSEPRQGKDLGNPS</sequence>